<dbReference type="PROSITE" id="PS50206">
    <property type="entry name" value="RHODANESE_3"/>
    <property type="match status" value="1"/>
</dbReference>
<dbReference type="PROSITE" id="PS50293">
    <property type="entry name" value="TPR_REGION"/>
    <property type="match status" value="1"/>
</dbReference>
<dbReference type="SUPFAM" id="SSF53300">
    <property type="entry name" value="vWA-like"/>
    <property type="match status" value="1"/>
</dbReference>
<evidence type="ECO:0000256" key="1">
    <source>
        <dbReference type="PROSITE-ProRule" id="PRU00339"/>
    </source>
</evidence>
<evidence type="ECO:0000256" key="3">
    <source>
        <dbReference type="SAM" id="Phobius"/>
    </source>
</evidence>
<dbReference type="InterPro" id="IPR050768">
    <property type="entry name" value="UPF0353/GerABKA_families"/>
</dbReference>
<sequence>MNALLAGLHFLRPHWLWALLALPALWWLWRLRQRRDNVWRESVDPHLLPHLLQRGDGTARGLFGTGAPWLGLLGYVLGVLAWAGPSWRQGEQPLWQSQTPLVVALDMSPRIGAADLPPSRLLQVRAKLATLLNERAGGQVALVAYAGEAFTVAPLTDDASNVALFLDALEPDVMPVDGQDAAAALDHSARLLKQAGFDRGDILLVGDHADASALAAATKLRLQGYRVSALGVGTALGAAYRDLEGRFQHASLDAASLRALASAGGGAYATLVPGDADLRALGVLDPQAGEAASARGQKGLAWLDEGYWLLPPLLLLGLFAFRRNGVAAVLVLGLMMPLAPTARAADTDWWRRADQRQHARIEQGAQAYRKGDFASAEKAFSDMQGADGAYNRGNALAKQGRYDEAIAAYDEALRQQPGMDDAIANRKAVEAARRRQQQNGQGKNKQQNQSGRGKQQQNSQQQKPGQQQNPSAQQNQPGQRESKSPSGSGNQQAGPQSKSQQDRDGGQPADKPVQAENEKAQREADAAQKQRMQQAMAQATKPGEKKNANGDTAAPVETAEQRERRQAVEAWLRRVPDDPGGLLRAKFRLEYERRQREGR</sequence>
<comment type="caution">
    <text evidence="6">The sequence shown here is derived from an EMBL/GenBank/DDBJ whole genome shotgun (WGS) entry which is preliminary data.</text>
</comment>
<reference evidence="6" key="2">
    <citation type="submission" date="2021-03" db="EMBL/GenBank/DDBJ databases">
        <authorList>
            <person name="Cao W."/>
        </authorList>
    </citation>
    <scope>NUCLEOTIDE SEQUENCE</scope>
    <source>
        <strain evidence="6">110414</strain>
    </source>
</reference>
<accession>A0A941AUM7</accession>
<evidence type="ECO:0000259" key="4">
    <source>
        <dbReference type="PROSITE" id="PS50206"/>
    </source>
</evidence>
<dbReference type="PANTHER" id="PTHR22550">
    <property type="entry name" value="SPORE GERMINATION PROTEIN"/>
    <property type="match status" value="1"/>
</dbReference>
<gene>
    <name evidence="6" type="ORF">J5837_08185</name>
</gene>
<feature type="transmembrane region" description="Helical" evidence="3">
    <location>
        <begin position="14"/>
        <end position="31"/>
    </location>
</feature>
<evidence type="ECO:0000256" key="2">
    <source>
        <dbReference type="SAM" id="MobiDB-lite"/>
    </source>
</evidence>
<keyword evidence="3" id="KW-1133">Transmembrane helix</keyword>
<dbReference type="Proteomes" id="UP000673447">
    <property type="component" value="Unassembled WGS sequence"/>
</dbReference>
<organism evidence="6 7">
    <name type="scientific">Pseudoxanthomonas helianthi</name>
    <dbReference type="NCBI Taxonomy" id="1453541"/>
    <lineage>
        <taxon>Bacteria</taxon>
        <taxon>Pseudomonadati</taxon>
        <taxon>Pseudomonadota</taxon>
        <taxon>Gammaproteobacteria</taxon>
        <taxon>Lysobacterales</taxon>
        <taxon>Lysobacteraceae</taxon>
        <taxon>Pseudoxanthomonas</taxon>
    </lineage>
</organism>
<dbReference type="PROSITE" id="PS50234">
    <property type="entry name" value="VWFA"/>
    <property type="match status" value="1"/>
</dbReference>
<name>A0A941AUM7_9GAMM</name>
<feature type="domain" description="Rhodanese" evidence="4">
    <location>
        <begin position="189"/>
        <end position="245"/>
    </location>
</feature>
<dbReference type="InterPro" id="IPR036465">
    <property type="entry name" value="vWFA_dom_sf"/>
</dbReference>
<dbReference type="SMART" id="SM00028">
    <property type="entry name" value="TPR"/>
    <property type="match status" value="1"/>
</dbReference>
<keyword evidence="3" id="KW-0472">Membrane</keyword>
<keyword evidence="1" id="KW-0802">TPR repeat</keyword>
<dbReference type="InterPro" id="IPR011990">
    <property type="entry name" value="TPR-like_helical_dom_sf"/>
</dbReference>
<dbReference type="InterPro" id="IPR019734">
    <property type="entry name" value="TPR_rpt"/>
</dbReference>
<dbReference type="Gene3D" id="3.40.50.410">
    <property type="entry name" value="von Willebrand factor, type A domain"/>
    <property type="match status" value="1"/>
</dbReference>
<evidence type="ECO:0000259" key="5">
    <source>
        <dbReference type="PROSITE" id="PS50234"/>
    </source>
</evidence>
<dbReference type="EMBL" id="JAGKTC010000002">
    <property type="protein sequence ID" value="MBP3984407.1"/>
    <property type="molecule type" value="Genomic_DNA"/>
</dbReference>
<keyword evidence="3" id="KW-0812">Transmembrane</keyword>
<reference evidence="6" key="1">
    <citation type="journal article" date="2016" name="Int. J. Syst. Evol. Microbiol.">
        <title>Pseudoxanthomonas helianthi sp. nov., isolated from roots of Jerusalem artichoke (Helianthus tuberosus).</title>
        <authorList>
            <person name="Kittiwongwattana C."/>
            <person name="Thawai C."/>
        </authorList>
    </citation>
    <scope>NUCLEOTIDE SEQUENCE</scope>
    <source>
        <strain evidence="6">110414</strain>
    </source>
</reference>
<dbReference type="Gene3D" id="1.25.40.10">
    <property type="entry name" value="Tetratricopeptide repeat domain"/>
    <property type="match status" value="1"/>
</dbReference>
<feature type="compositionally biased region" description="Basic and acidic residues" evidence="2">
    <location>
        <begin position="516"/>
        <end position="528"/>
    </location>
</feature>
<evidence type="ECO:0000313" key="7">
    <source>
        <dbReference type="Proteomes" id="UP000673447"/>
    </source>
</evidence>
<dbReference type="PANTHER" id="PTHR22550:SF14">
    <property type="entry name" value="VWFA DOMAIN-CONTAINING PROTEIN"/>
    <property type="match status" value="1"/>
</dbReference>
<dbReference type="InterPro" id="IPR002035">
    <property type="entry name" value="VWF_A"/>
</dbReference>
<feature type="transmembrane region" description="Helical" evidence="3">
    <location>
        <begin position="62"/>
        <end position="83"/>
    </location>
</feature>
<feature type="region of interest" description="Disordered" evidence="2">
    <location>
        <begin position="428"/>
        <end position="566"/>
    </location>
</feature>
<feature type="compositionally biased region" description="Polar residues" evidence="2">
    <location>
        <begin position="484"/>
        <end position="499"/>
    </location>
</feature>
<feature type="repeat" description="TPR" evidence="1">
    <location>
        <begin position="386"/>
        <end position="419"/>
    </location>
</feature>
<dbReference type="SUPFAM" id="SSF48452">
    <property type="entry name" value="TPR-like"/>
    <property type="match status" value="1"/>
</dbReference>
<evidence type="ECO:0000313" key="6">
    <source>
        <dbReference type="EMBL" id="MBP3984407.1"/>
    </source>
</evidence>
<feature type="compositionally biased region" description="Low complexity" evidence="2">
    <location>
        <begin position="529"/>
        <end position="539"/>
    </location>
</feature>
<feature type="domain" description="VWFA" evidence="5">
    <location>
        <begin position="100"/>
        <end position="287"/>
    </location>
</feature>
<dbReference type="Pfam" id="PF00515">
    <property type="entry name" value="TPR_1"/>
    <property type="match status" value="1"/>
</dbReference>
<dbReference type="PROSITE" id="PS50005">
    <property type="entry name" value="TPR"/>
    <property type="match status" value="1"/>
</dbReference>
<dbReference type="Pfam" id="PF13519">
    <property type="entry name" value="VWA_2"/>
    <property type="match status" value="1"/>
</dbReference>
<feature type="compositionally biased region" description="Low complexity" evidence="2">
    <location>
        <begin position="437"/>
        <end position="479"/>
    </location>
</feature>
<keyword evidence="7" id="KW-1185">Reference proteome</keyword>
<dbReference type="AlphaFoldDB" id="A0A941AUM7"/>
<dbReference type="SMART" id="SM00327">
    <property type="entry name" value="VWA"/>
    <property type="match status" value="1"/>
</dbReference>
<protein>
    <submittedName>
        <fullName evidence="6">VWA domain-containing protein</fullName>
    </submittedName>
</protein>
<dbReference type="InterPro" id="IPR001763">
    <property type="entry name" value="Rhodanese-like_dom"/>
</dbReference>
<proteinExistence type="predicted"/>